<organism evidence="1 2">
    <name type="scientific">Rothia amarae</name>
    <dbReference type="NCBI Taxonomy" id="169480"/>
    <lineage>
        <taxon>Bacteria</taxon>
        <taxon>Bacillati</taxon>
        <taxon>Actinomycetota</taxon>
        <taxon>Actinomycetes</taxon>
        <taxon>Micrococcales</taxon>
        <taxon>Micrococcaceae</taxon>
        <taxon>Rothia</taxon>
    </lineage>
</organism>
<dbReference type="Proteomes" id="UP000516421">
    <property type="component" value="Chromosome"/>
</dbReference>
<name>A0A7H2BM35_9MICC</name>
<dbReference type="EMBL" id="CP061538">
    <property type="protein sequence ID" value="QNV40731.1"/>
    <property type="molecule type" value="Genomic_DNA"/>
</dbReference>
<dbReference type="RefSeq" id="WP_151144487.1">
    <property type="nucleotide sequence ID" value="NZ_BAAAHX010000004.1"/>
</dbReference>
<reference evidence="1 2" key="1">
    <citation type="submission" date="2020-09" db="EMBL/GenBank/DDBJ databases">
        <title>Investigation of environmental microbe.</title>
        <authorList>
            <person name="Ou Y."/>
            <person name="Kang Q."/>
        </authorList>
    </citation>
    <scope>NUCLEOTIDE SEQUENCE [LARGE SCALE GENOMIC DNA]</scope>
    <source>
        <strain evidence="1 2">KJZ-9</strain>
    </source>
</reference>
<evidence type="ECO:0000313" key="2">
    <source>
        <dbReference type="Proteomes" id="UP000516421"/>
    </source>
</evidence>
<dbReference type="InterPro" id="IPR018561">
    <property type="entry name" value="AosR"/>
</dbReference>
<dbReference type="KEGG" id="rama:IDM48_04870"/>
<sequence length="184" mass="20435">MAQGFKSGRKGLTARFNAEEASLLQKLFTDVATTLEPDTDEGQDPLAALVGISENVSAPTDPALARMLPVASDDPEVADEYRRYTEISLRQEKIGYLQLAAMDLEKLDVVLDAEHARAWAAALNDVRLTLAARLNIQNENDAQLIAEKTDWNAVEDIEDYMSLIYNFVSWLLDTLMEAMLDSLN</sequence>
<dbReference type="AlphaFoldDB" id="A0A7H2BM35"/>
<evidence type="ECO:0000313" key="1">
    <source>
        <dbReference type="EMBL" id="QNV40731.1"/>
    </source>
</evidence>
<gene>
    <name evidence="1" type="ORF">IDM48_04870</name>
</gene>
<dbReference type="Pfam" id="PF09438">
    <property type="entry name" value="DUF2017"/>
    <property type="match status" value="1"/>
</dbReference>
<protein>
    <submittedName>
        <fullName evidence="1">DUF2017 domain-containing protein</fullName>
    </submittedName>
</protein>
<proteinExistence type="predicted"/>
<keyword evidence="2" id="KW-1185">Reference proteome</keyword>
<accession>A0A7H2BM35</accession>